<dbReference type="InterPro" id="IPR051924">
    <property type="entry name" value="GST_Kappa/NadH"/>
</dbReference>
<organism evidence="2 3">
    <name type="scientific">SAR92 clade bacterium</name>
    <dbReference type="NCBI Taxonomy" id="2315479"/>
    <lineage>
        <taxon>Bacteria</taxon>
        <taxon>Pseudomonadati</taxon>
        <taxon>Pseudomonadota</taxon>
        <taxon>Gammaproteobacteria</taxon>
        <taxon>Cellvibrionales</taxon>
        <taxon>Porticoccaceae</taxon>
        <taxon>SAR92 clade</taxon>
    </lineage>
</organism>
<dbReference type="AlphaFoldDB" id="A0A520MG77"/>
<dbReference type="InterPro" id="IPR001853">
    <property type="entry name" value="DSBA-like_thioredoxin_dom"/>
</dbReference>
<gene>
    <name evidence="2" type="ORF">EVB03_04740</name>
</gene>
<dbReference type="GO" id="GO:0016853">
    <property type="term" value="F:isomerase activity"/>
    <property type="evidence" value="ECO:0007669"/>
    <property type="project" value="UniProtKB-KW"/>
</dbReference>
<dbReference type="EMBL" id="SHBP01000005">
    <property type="protein sequence ID" value="RZO20228.1"/>
    <property type="molecule type" value="Genomic_DNA"/>
</dbReference>
<accession>A0A520MG77</accession>
<dbReference type="Proteomes" id="UP000315889">
    <property type="component" value="Unassembled WGS sequence"/>
</dbReference>
<proteinExistence type="predicted"/>
<dbReference type="PANTHER" id="PTHR42943:SF2">
    <property type="entry name" value="GLUTATHIONE S-TRANSFERASE KAPPA 1"/>
    <property type="match status" value="1"/>
</dbReference>
<sequence length="455" mass="51030">MSEQFKEQGGAATMDPSSLLRWATSKAMTHVISAKRLEKNRVKIERQRQAQNQRHTVEYFHQVDDGYSHLAVQALASLAERYDIDLECHLVDGPAGANAPEPELLINLSRYDASKIAPHYKLNFPENLDAPTSNLLKLARSILANLNNQDFIAHAATVGHALWSGSEATLQELGKVHGFSSLEEEKAKYENGNIRRDSLKHYSGAMFYYGGEWYWGIDRLYHLEQRLADLGADRLPDTPVIMPKQEVKAGQLRDNGSLTLEVFPSVRSPYTAMIFDRALELAKTTGVALHVRPILPMVMRGVSATREKGIYIFSDAAREARASNVPFGQFYDPIGEPSRRCFSLYPWACTQGKGNELLSSFLSAAFAEGVNTNKESGLRYVVEKAGLEWASAKQVVGQDGWQDTLEENRLVMYESGLWGAPSFRLLDRNNQVVLALWGQDRLWLVAKEIERLLAE</sequence>
<dbReference type="GO" id="GO:0016491">
    <property type="term" value="F:oxidoreductase activity"/>
    <property type="evidence" value="ECO:0007669"/>
    <property type="project" value="InterPro"/>
</dbReference>
<evidence type="ECO:0000259" key="1">
    <source>
        <dbReference type="Pfam" id="PF01323"/>
    </source>
</evidence>
<protein>
    <submittedName>
        <fullName evidence="2">2-hydroxychromene-2-carboxylate isomerase</fullName>
    </submittedName>
</protein>
<keyword evidence="2" id="KW-0413">Isomerase</keyword>
<dbReference type="SUPFAM" id="SSF52833">
    <property type="entry name" value="Thioredoxin-like"/>
    <property type="match status" value="2"/>
</dbReference>
<dbReference type="Gene3D" id="3.40.30.10">
    <property type="entry name" value="Glutaredoxin"/>
    <property type="match status" value="2"/>
</dbReference>
<reference evidence="2 3" key="1">
    <citation type="submission" date="2019-02" db="EMBL/GenBank/DDBJ databases">
        <title>Prokaryotic population dynamics and viral predation in marine succession experiment using metagenomics: the confinement effect.</title>
        <authorList>
            <person name="Haro-Moreno J.M."/>
            <person name="Rodriguez-Valera F."/>
            <person name="Lopez-Perez M."/>
        </authorList>
    </citation>
    <scope>NUCLEOTIDE SEQUENCE [LARGE SCALE GENOMIC DNA]</scope>
    <source>
        <strain evidence="2">MED-G170</strain>
    </source>
</reference>
<evidence type="ECO:0000313" key="2">
    <source>
        <dbReference type="EMBL" id="RZO20228.1"/>
    </source>
</evidence>
<comment type="caution">
    <text evidence="2">The sequence shown here is derived from an EMBL/GenBank/DDBJ whole genome shotgun (WGS) entry which is preliminary data.</text>
</comment>
<dbReference type="InterPro" id="IPR036249">
    <property type="entry name" value="Thioredoxin-like_sf"/>
</dbReference>
<evidence type="ECO:0000313" key="3">
    <source>
        <dbReference type="Proteomes" id="UP000315889"/>
    </source>
</evidence>
<dbReference type="PANTHER" id="PTHR42943">
    <property type="entry name" value="GLUTATHIONE S-TRANSFERASE KAPPA"/>
    <property type="match status" value="1"/>
</dbReference>
<name>A0A520MG77_9GAMM</name>
<dbReference type="Pfam" id="PF01323">
    <property type="entry name" value="DSBA"/>
    <property type="match status" value="1"/>
</dbReference>
<feature type="domain" description="DSBA-like thioredoxin" evidence="1">
    <location>
        <begin position="259"/>
        <end position="449"/>
    </location>
</feature>